<dbReference type="SMART" id="SM00419">
    <property type="entry name" value="HTH_CRP"/>
    <property type="match status" value="1"/>
</dbReference>
<dbReference type="PANTHER" id="PTHR24567:SF74">
    <property type="entry name" value="HTH-TYPE TRANSCRIPTIONAL REGULATOR ARCR"/>
    <property type="match status" value="1"/>
</dbReference>
<keyword evidence="2" id="KW-0238">DNA-binding</keyword>
<dbReference type="PROSITE" id="PS50042">
    <property type="entry name" value="CNMP_BINDING_3"/>
    <property type="match status" value="1"/>
</dbReference>
<name>A0A428YVD8_KIBAR</name>
<proteinExistence type="predicted"/>
<comment type="caution">
    <text evidence="6">The sequence shown here is derived from an EMBL/GenBank/DDBJ whole genome shotgun (WGS) entry which is preliminary data.</text>
</comment>
<feature type="domain" description="Cyclic nucleotide-binding" evidence="4">
    <location>
        <begin position="21"/>
        <end position="123"/>
    </location>
</feature>
<evidence type="ECO:0000256" key="2">
    <source>
        <dbReference type="ARBA" id="ARBA00023125"/>
    </source>
</evidence>
<dbReference type="GO" id="GO:0005829">
    <property type="term" value="C:cytosol"/>
    <property type="evidence" value="ECO:0007669"/>
    <property type="project" value="TreeGrafter"/>
</dbReference>
<dbReference type="PROSITE" id="PS51063">
    <property type="entry name" value="HTH_CRP_2"/>
    <property type="match status" value="1"/>
</dbReference>
<feature type="domain" description="HTH crp-type" evidence="5">
    <location>
        <begin position="155"/>
        <end position="228"/>
    </location>
</feature>
<dbReference type="Gene3D" id="2.60.120.10">
    <property type="entry name" value="Jelly Rolls"/>
    <property type="match status" value="1"/>
</dbReference>
<dbReference type="SUPFAM" id="SSF46785">
    <property type="entry name" value="Winged helix' DNA-binding domain"/>
    <property type="match status" value="1"/>
</dbReference>
<keyword evidence="3" id="KW-0804">Transcription</keyword>
<reference evidence="6 7" key="1">
    <citation type="submission" date="2018-05" db="EMBL/GenBank/DDBJ databases">
        <title>Evolution of GPA BGCs.</title>
        <authorList>
            <person name="Waglechner N."/>
            <person name="Wright G.D."/>
        </authorList>
    </citation>
    <scope>NUCLEOTIDE SEQUENCE [LARGE SCALE GENOMIC DNA]</scope>
    <source>
        <strain evidence="6 7">A82846</strain>
    </source>
</reference>
<dbReference type="InterPro" id="IPR012318">
    <property type="entry name" value="HTH_CRP"/>
</dbReference>
<dbReference type="AlphaFoldDB" id="A0A428YVD8"/>
<evidence type="ECO:0000256" key="1">
    <source>
        <dbReference type="ARBA" id="ARBA00023015"/>
    </source>
</evidence>
<dbReference type="SMART" id="SM00100">
    <property type="entry name" value="cNMP"/>
    <property type="match status" value="1"/>
</dbReference>
<dbReference type="EMBL" id="QHKI01000054">
    <property type="protein sequence ID" value="RSM73653.1"/>
    <property type="molecule type" value="Genomic_DNA"/>
</dbReference>
<dbReference type="CDD" id="cd00038">
    <property type="entry name" value="CAP_ED"/>
    <property type="match status" value="1"/>
</dbReference>
<protein>
    <submittedName>
        <fullName evidence="6">Crp/Fnr family transcriptional regulator</fullName>
    </submittedName>
</protein>
<dbReference type="SUPFAM" id="SSF51206">
    <property type="entry name" value="cAMP-binding domain-like"/>
    <property type="match status" value="1"/>
</dbReference>
<dbReference type="Pfam" id="PF13545">
    <property type="entry name" value="HTH_Crp_2"/>
    <property type="match status" value="1"/>
</dbReference>
<dbReference type="GO" id="GO:0003677">
    <property type="term" value="F:DNA binding"/>
    <property type="evidence" value="ECO:0007669"/>
    <property type="project" value="UniProtKB-KW"/>
</dbReference>
<dbReference type="GO" id="GO:0003700">
    <property type="term" value="F:DNA-binding transcription factor activity"/>
    <property type="evidence" value="ECO:0007669"/>
    <property type="project" value="TreeGrafter"/>
</dbReference>
<evidence type="ECO:0000313" key="6">
    <source>
        <dbReference type="EMBL" id="RSM73653.1"/>
    </source>
</evidence>
<dbReference type="InterPro" id="IPR000595">
    <property type="entry name" value="cNMP-bd_dom"/>
</dbReference>
<evidence type="ECO:0000259" key="5">
    <source>
        <dbReference type="PROSITE" id="PS51063"/>
    </source>
</evidence>
<dbReference type="Proteomes" id="UP000287547">
    <property type="component" value="Unassembled WGS sequence"/>
</dbReference>
<dbReference type="Gene3D" id="1.10.10.10">
    <property type="entry name" value="Winged helix-like DNA-binding domain superfamily/Winged helix DNA-binding domain"/>
    <property type="match status" value="1"/>
</dbReference>
<accession>A0A428YVD8</accession>
<evidence type="ECO:0000313" key="7">
    <source>
        <dbReference type="Proteomes" id="UP000287547"/>
    </source>
</evidence>
<organism evidence="6 7">
    <name type="scientific">Kibdelosporangium aridum</name>
    <dbReference type="NCBI Taxonomy" id="2030"/>
    <lineage>
        <taxon>Bacteria</taxon>
        <taxon>Bacillati</taxon>
        <taxon>Actinomycetota</taxon>
        <taxon>Actinomycetes</taxon>
        <taxon>Pseudonocardiales</taxon>
        <taxon>Pseudonocardiaceae</taxon>
        <taxon>Kibdelosporangium</taxon>
    </lineage>
</organism>
<dbReference type="OrthoDB" id="41390at2"/>
<dbReference type="Pfam" id="PF00027">
    <property type="entry name" value="cNMP_binding"/>
    <property type="match status" value="1"/>
</dbReference>
<dbReference type="InterPro" id="IPR036390">
    <property type="entry name" value="WH_DNA-bd_sf"/>
</dbReference>
<dbReference type="InterPro" id="IPR018490">
    <property type="entry name" value="cNMP-bd_dom_sf"/>
</dbReference>
<dbReference type="InterPro" id="IPR014710">
    <property type="entry name" value="RmlC-like_jellyroll"/>
</dbReference>
<dbReference type="InterPro" id="IPR036388">
    <property type="entry name" value="WH-like_DNA-bd_sf"/>
</dbReference>
<evidence type="ECO:0000259" key="4">
    <source>
        <dbReference type="PROSITE" id="PS50042"/>
    </source>
</evidence>
<evidence type="ECO:0000256" key="3">
    <source>
        <dbReference type="ARBA" id="ARBA00023163"/>
    </source>
</evidence>
<dbReference type="InterPro" id="IPR050397">
    <property type="entry name" value="Env_Response_Regulators"/>
</dbReference>
<gene>
    <name evidence="6" type="ORF">DMH04_40855</name>
</gene>
<dbReference type="PANTHER" id="PTHR24567">
    <property type="entry name" value="CRP FAMILY TRANSCRIPTIONAL REGULATORY PROTEIN"/>
    <property type="match status" value="1"/>
</dbReference>
<keyword evidence="1" id="KW-0805">Transcription regulation</keyword>
<sequence>MLCSRSFTWQPDGVDTGPDSFWERLTTTERGVIEQVSARRGYAAGEYLCHEGDQSKHVIVLVSGHVQVITHTPDGRELVIALRSAGDILGEMAALYDQPRTATLRALDKVEAITVPSNRFINLCQSRAKLAWTLLGVLHARFGELNQQRAEYGGGTASHRVYAQLAQMAAEHGAQNGSTIEIKAGLTQQQLADNAATSRESYARALRVLRERGIISTGRGWIRVHRLDELRRLAR</sequence>